<name>A0AAV3PV71_LITER</name>
<dbReference type="EMBL" id="BAABME010002327">
    <property type="protein sequence ID" value="GAA0154143.1"/>
    <property type="molecule type" value="Genomic_DNA"/>
</dbReference>
<sequence>MGPRVPIRWTTLKEVGSLYVRDTTFIKSQVRALRQAIPVKPSWQAYSKVWEAVQNAADPTKVEVTSMKGKRFPCFRSQVIRKPLVSGSDPISVFLVKTSSTSEASASASKRAKLEALANVKAPNLTPTTSSATVICLDDELTISTQETVEPKKKKSAPSVVSVGPPKAIIPLLANFGASANKAKGKGMFEQGEESSLDCYTARYMKAPYTLPNGLSILEGHLCYKRT</sequence>
<comment type="caution">
    <text evidence="1">The sequence shown here is derived from an EMBL/GenBank/DDBJ whole genome shotgun (WGS) entry which is preliminary data.</text>
</comment>
<reference evidence="1 2" key="1">
    <citation type="submission" date="2024-01" db="EMBL/GenBank/DDBJ databases">
        <title>The complete chloroplast genome sequence of Lithospermum erythrorhizon: insights into the phylogenetic relationship among Boraginaceae species and the maternal lineages of purple gromwells.</title>
        <authorList>
            <person name="Okada T."/>
            <person name="Watanabe K."/>
        </authorList>
    </citation>
    <scope>NUCLEOTIDE SEQUENCE [LARGE SCALE GENOMIC DNA]</scope>
</reference>
<proteinExistence type="predicted"/>
<organism evidence="1 2">
    <name type="scientific">Lithospermum erythrorhizon</name>
    <name type="common">Purple gromwell</name>
    <name type="synonym">Lithospermum officinale var. erythrorhizon</name>
    <dbReference type="NCBI Taxonomy" id="34254"/>
    <lineage>
        <taxon>Eukaryota</taxon>
        <taxon>Viridiplantae</taxon>
        <taxon>Streptophyta</taxon>
        <taxon>Embryophyta</taxon>
        <taxon>Tracheophyta</taxon>
        <taxon>Spermatophyta</taxon>
        <taxon>Magnoliopsida</taxon>
        <taxon>eudicotyledons</taxon>
        <taxon>Gunneridae</taxon>
        <taxon>Pentapetalae</taxon>
        <taxon>asterids</taxon>
        <taxon>lamiids</taxon>
        <taxon>Boraginales</taxon>
        <taxon>Boraginaceae</taxon>
        <taxon>Boraginoideae</taxon>
        <taxon>Lithospermeae</taxon>
        <taxon>Lithospermum</taxon>
    </lineage>
</organism>
<dbReference type="Proteomes" id="UP001454036">
    <property type="component" value="Unassembled WGS sequence"/>
</dbReference>
<keyword evidence="2" id="KW-1185">Reference proteome</keyword>
<protein>
    <submittedName>
        <fullName evidence="1">Uncharacterized protein</fullName>
    </submittedName>
</protein>
<evidence type="ECO:0000313" key="1">
    <source>
        <dbReference type="EMBL" id="GAA0154143.1"/>
    </source>
</evidence>
<gene>
    <name evidence="1" type="ORF">LIER_12212</name>
</gene>
<evidence type="ECO:0000313" key="2">
    <source>
        <dbReference type="Proteomes" id="UP001454036"/>
    </source>
</evidence>
<accession>A0AAV3PV71</accession>
<dbReference type="AlphaFoldDB" id="A0AAV3PV71"/>